<dbReference type="InterPro" id="IPR047525">
    <property type="entry name" value="TfoX-like"/>
</dbReference>
<protein>
    <submittedName>
        <fullName evidence="3">Regulator of competence-specific genes</fullName>
    </submittedName>
</protein>
<name>X5MEG7_9HYPH</name>
<sequence length="149" mass="16452">MAVSNEYTQFLIEMLVPLGPVKSRRMFGGSGLFADGLMFGLIANEILYLKVDEQNQPAFEAEGMDPFTYETKAGKRGVMSYWQAPERLFDEPDEFVAWARDAVSVALRADAAKPPSQRKGPGAPPKQKKPRTKRSAVKKRASKKKAAGS</sequence>
<dbReference type="Pfam" id="PF04993">
    <property type="entry name" value="TfoX_N"/>
    <property type="match status" value="1"/>
</dbReference>
<dbReference type="EMBL" id="HG966617">
    <property type="protein sequence ID" value="CDO60937.1"/>
    <property type="molecule type" value="Genomic_DNA"/>
</dbReference>
<keyword evidence="4" id="KW-1185">Reference proteome</keyword>
<gene>
    <name evidence="3" type="ORF">BN1012_Phect2724</name>
</gene>
<proteinExistence type="predicted"/>
<feature type="compositionally biased region" description="Basic residues" evidence="1">
    <location>
        <begin position="126"/>
        <end position="149"/>
    </location>
</feature>
<feature type="region of interest" description="Disordered" evidence="1">
    <location>
        <begin position="109"/>
        <end position="149"/>
    </location>
</feature>
<dbReference type="Proteomes" id="UP000032160">
    <property type="component" value="Chromosome I"/>
</dbReference>
<evidence type="ECO:0000313" key="3">
    <source>
        <dbReference type="EMBL" id="CDO60937.1"/>
    </source>
</evidence>
<dbReference type="Gene3D" id="3.30.1460.30">
    <property type="entry name" value="YgaC/TfoX-N like chaperone"/>
    <property type="match status" value="1"/>
</dbReference>
<evidence type="ECO:0000259" key="2">
    <source>
        <dbReference type="Pfam" id="PF04993"/>
    </source>
</evidence>
<evidence type="ECO:0000313" key="4">
    <source>
        <dbReference type="Proteomes" id="UP000032160"/>
    </source>
</evidence>
<accession>X5MEG7</accession>
<dbReference type="STRING" id="1458461.BN1012_Phect2724"/>
<evidence type="ECO:0000256" key="1">
    <source>
        <dbReference type="SAM" id="MobiDB-lite"/>
    </source>
</evidence>
<dbReference type="SUPFAM" id="SSF159894">
    <property type="entry name" value="YgaC/TfoX-N like"/>
    <property type="match status" value="1"/>
</dbReference>
<dbReference type="OrthoDB" id="1524907at2"/>
<dbReference type="RefSeq" id="WP_043948862.1">
    <property type="nucleotide sequence ID" value="NZ_HG966617.1"/>
</dbReference>
<dbReference type="PANTHER" id="PTHR36121">
    <property type="entry name" value="PROTEIN SXY"/>
    <property type="match status" value="1"/>
</dbReference>
<dbReference type="InterPro" id="IPR007076">
    <property type="entry name" value="TfoX_N"/>
</dbReference>
<dbReference type="KEGG" id="pect:BN1012_Phect2724"/>
<dbReference type="PANTHER" id="PTHR36121:SF1">
    <property type="entry name" value="PROTEIN SXY"/>
    <property type="match status" value="1"/>
</dbReference>
<feature type="domain" description="TfoX N-terminal" evidence="2">
    <location>
        <begin position="13"/>
        <end position="105"/>
    </location>
</feature>
<dbReference type="AlphaFoldDB" id="X5MEG7"/>
<dbReference type="HOGENOM" id="CLU_125849_0_0_5"/>
<reference evidence="3 4" key="1">
    <citation type="journal article" date="2014" name="Front. Genet.">
        <title>Genome and metabolic network of "Candidatus Phaeomarinobacter ectocarpi" Ec32, a new candidate genus of Alphaproteobacteria frequently associated with brown algae.</title>
        <authorList>
            <person name="Dittami S.M."/>
            <person name="Barbeyron T."/>
            <person name="Boyen C."/>
            <person name="Cambefort J."/>
            <person name="Collet G."/>
            <person name="Delage L."/>
            <person name="Gobet A."/>
            <person name="Groisillier A."/>
            <person name="Leblanc C."/>
            <person name="Michel G."/>
            <person name="Scornet D."/>
            <person name="Siegel A."/>
            <person name="Tapia J.E."/>
            <person name="Tonon T."/>
        </authorList>
    </citation>
    <scope>NUCLEOTIDE SEQUENCE [LARGE SCALE GENOMIC DNA]</scope>
    <source>
        <strain evidence="3 4">Ec32</strain>
    </source>
</reference>
<organism evidence="3 4">
    <name type="scientific">Candidatus Phaeomarinibacter ectocarpi</name>
    <dbReference type="NCBI Taxonomy" id="1458461"/>
    <lineage>
        <taxon>Bacteria</taxon>
        <taxon>Pseudomonadati</taxon>
        <taxon>Pseudomonadota</taxon>
        <taxon>Alphaproteobacteria</taxon>
        <taxon>Hyphomicrobiales</taxon>
        <taxon>Parvibaculaceae</taxon>
        <taxon>Candidatus Phaeomarinibacter</taxon>
    </lineage>
</organism>